<organism evidence="9 10">
    <name type="scientific">Corynebacterium lizhenjunii</name>
    <dbReference type="NCBI Taxonomy" id="2709394"/>
    <lineage>
        <taxon>Bacteria</taxon>
        <taxon>Bacillati</taxon>
        <taxon>Actinomycetota</taxon>
        <taxon>Actinomycetes</taxon>
        <taxon>Mycobacteriales</taxon>
        <taxon>Corynebacteriaceae</taxon>
        <taxon>Corynebacterium</taxon>
    </lineage>
</organism>
<dbReference type="EMBL" id="CP064954">
    <property type="protein sequence ID" value="QPK79908.1"/>
    <property type="molecule type" value="Genomic_DNA"/>
</dbReference>
<dbReference type="GO" id="GO:0001514">
    <property type="term" value="P:selenocysteine incorporation"/>
    <property type="evidence" value="ECO:0007669"/>
    <property type="project" value="InterPro"/>
</dbReference>
<evidence type="ECO:0000313" key="9">
    <source>
        <dbReference type="EMBL" id="QPK79908.1"/>
    </source>
</evidence>
<dbReference type="InterPro" id="IPR036390">
    <property type="entry name" value="WH_DNA-bd_sf"/>
</dbReference>
<dbReference type="InterPro" id="IPR009000">
    <property type="entry name" value="Transl_B-barrel_sf"/>
</dbReference>
<gene>
    <name evidence="9" type="primary">selB</name>
    <name evidence="9" type="ORF">G7Y31_04230</name>
</gene>
<dbReference type="SUPFAM" id="SSF52540">
    <property type="entry name" value="P-loop containing nucleoside triphosphate hydrolases"/>
    <property type="match status" value="1"/>
</dbReference>
<dbReference type="Gene3D" id="3.40.50.300">
    <property type="entry name" value="P-loop containing nucleotide triphosphate hydrolases"/>
    <property type="match status" value="1"/>
</dbReference>
<keyword evidence="4" id="KW-0648">Protein biosynthesis</keyword>
<dbReference type="InterPro" id="IPR015191">
    <property type="entry name" value="SelB_WHD4"/>
</dbReference>
<dbReference type="InterPro" id="IPR004161">
    <property type="entry name" value="EFTu-like_2"/>
</dbReference>
<evidence type="ECO:0000259" key="8">
    <source>
        <dbReference type="PROSITE" id="PS51722"/>
    </source>
</evidence>
<dbReference type="Pfam" id="PF09107">
    <property type="entry name" value="WHD_3rd_SelB"/>
    <property type="match status" value="1"/>
</dbReference>
<dbReference type="RefSeq" id="WP_165007615.1">
    <property type="nucleotide sequence ID" value="NZ_CP064954.1"/>
</dbReference>
<name>A0A7T0KHP6_9CORY</name>
<evidence type="ECO:0000256" key="2">
    <source>
        <dbReference type="ARBA" id="ARBA00015953"/>
    </source>
</evidence>
<comment type="subcellular location">
    <subcellularLocation>
        <location evidence="1">Cytoplasm</location>
    </subcellularLocation>
</comment>
<keyword evidence="10" id="KW-1185">Reference proteome</keyword>
<dbReference type="Pfam" id="PF00009">
    <property type="entry name" value="GTP_EFTU"/>
    <property type="match status" value="1"/>
</dbReference>
<dbReference type="InterPro" id="IPR036388">
    <property type="entry name" value="WH-like_DNA-bd_sf"/>
</dbReference>
<keyword evidence="5" id="KW-0342">GTP-binding</keyword>
<protein>
    <recommendedName>
        <fullName evidence="2">Selenocysteine-specific elongation factor</fullName>
    </recommendedName>
    <alternativeName>
        <fullName evidence="7">SelB translation factor</fullName>
    </alternativeName>
</protein>
<evidence type="ECO:0000256" key="1">
    <source>
        <dbReference type="ARBA" id="ARBA00004496"/>
    </source>
</evidence>
<dbReference type="PANTHER" id="PTHR43721:SF11">
    <property type="entry name" value="SELENOCYSTEINE-SPECIFIC ELONGATION FACTOR"/>
    <property type="match status" value="1"/>
</dbReference>
<dbReference type="AlphaFoldDB" id="A0A7T0KHP6"/>
<sequence length="553" mass="59871">MYVVSTAGHVDHGKSTLVEALTAMDPDRWAEEKERGLTIDLGFAWTQVQGMDVAFVDVPGHERFVSNMLAGLAPVPVVLLVVAADEGWQAQSSDHRDAIAALGVRYGVVALTRSDKASAADIERTRAQVAAELAGTLLADAPVVPVSAHSGAGLEELRERLAAVLAATPRPEGRTRLWIDRAFSITGAGTVVTGTLGQGSIEVGDTVEIPGVGRVQVRGIHSENRAIECAEPITRVALNLRGVEAKQLHRGQQVLGDPWPLTDTVDVRARIRVAEAVAHIGSGAYPVRVRPLGTEFARLRFREPIALEPGDRMVLRTEELIGAEVLDVDVAPLTRRGDAARRAQELHNPAQAYIERVKAVTAEHLEFLGHRNVSGTVEFRGWIVLATAVVEWKQQLIAAVDAQDPLSPLSKAAAIEKLGLPEPLLPLIVAAAQLRHEDGLIFREAPDLGEAVAKLEQRLRERPFDAPEAGELSSREIAAAVRAGKLVRLGAIVLLPDAVEIAVARIRELEQPFSTSQARQALETTRRVAIPLLEHLDELKITRRLEDGTRQLR</sequence>
<dbReference type="GO" id="GO:0003924">
    <property type="term" value="F:GTPase activity"/>
    <property type="evidence" value="ECO:0007669"/>
    <property type="project" value="InterPro"/>
</dbReference>
<dbReference type="Gene3D" id="1.10.10.10">
    <property type="entry name" value="Winged helix-like DNA-binding domain superfamily/Winged helix DNA-binding domain"/>
    <property type="match status" value="1"/>
</dbReference>
<dbReference type="Gene3D" id="2.40.30.10">
    <property type="entry name" value="Translation factors"/>
    <property type="match status" value="1"/>
</dbReference>
<keyword evidence="3" id="KW-0963">Cytoplasm</keyword>
<dbReference type="SUPFAM" id="SSF50447">
    <property type="entry name" value="Translation proteins"/>
    <property type="match status" value="1"/>
</dbReference>
<dbReference type="GO" id="GO:0003723">
    <property type="term" value="F:RNA binding"/>
    <property type="evidence" value="ECO:0007669"/>
    <property type="project" value="InterPro"/>
</dbReference>
<dbReference type="GO" id="GO:0005525">
    <property type="term" value="F:GTP binding"/>
    <property type="evidence" value="ECO:0007669"/>
    <property type="project" value="UniProtKB-KW"/>
</dbReference>
<feature type="domain" description="Tr-type G" evidence="8">
    <location>
        <begin position="1"/>
        <end position="170"/>
    </location>
</feature>
<dbReference type="InterPro" id="IPR027417">
    <property type="entry name" value="P-loop_NTPase"/>
</dbReference>
<dbReference type="InterPro" id="IPR000795">
    <property type="entry name" value="T_Tr_GTP-bd_dom"/>
</dbReference>
<dbReference type="InterPro" id="IPR004535">
    <property type="entry name" value="Transl_elong_SelB"/>
</dbReference>
<keyword evidence="9" id="KW-0251">Elongation factor</keyword>
<comment type="function">
    <text evidence="6">Translation factor necessary for the incorporation of selenocysteine into proteins. It probably replaces EF-Tu for the insertion of selenocysteine directed by the UGA codon. SelB binds GTP and GDP.</text>
</comment>
<dbReference type="KEGG" id="cliz:G7Y31_04230"/>
<dbReference type="PANTHER" id="PTHR43721">
    <property type="entry name" value="ELONGATION FACTOR TU-RELATED"/>
    <property type="match status" value="1"/>
</dbReference>
<dbReference type="PROSITE" id="PS51722">
    <property type="entry name" value="G_TR_2"/>
    <property type="match status" value="1"/>
</dbReference>
<dbReference type="Proteomes" id="UP000594681">
    <property type="component" value="Chromosome"/>
</dbReference>
<accession>A0A7T0KHP6</accession>
<evidence type="ECO:0000256" key="4">
    <source>
        <dbReference type="ARBA" id="ARBA00022917"/>
    </source>
</evidence>
<evidence type="ECO:0000313" key="10">
    <source>
        <dbReference type="Proteomes" id="UP000594681"/>
    </source>
</evidence>
<dbReference type="NCBIfam" id="TIGR00475">
    <property type="entry name" value="selB"/>
    <property type="match status" value="1"/>
</dbReference>
<dbReference type="GO" id="GO:0003746">
    <property type="term" value="F:translation elongation factor activity"/>
    <property type="evidence" value="ECO:0007669"/>
    <property type="project" value="UniProtKB-KW"/>
</dbReference>
<dbReference type="SUPFAM" id="SSF46785">
    <property type="entry name" value="Winged helix' DNA-binding domain"/>
    <property type="match status" value="1"/>
</dbReference>
<keyword evidence="5" id="KW-0547">Nucleotide-binding</keyword>
<evidence type="ECO:0000256" key="5">
    <source>
        <dbReference type="ARBA" id="ARBA00023134"/>
    </source>
</evidence>
<evidence type="ECO:0000256" key="7">
    <source>
        <dbReference type="ARBA" id="ARBA00031615"/>
    </source>
</evidence>
<reference evidence="9 10" key="1">
    <citation type="submission" date="2020-11" db="EMBL/GenBank/DDBJ databases">
        <title>Corynebacterium sp. ZJ-599.</title>
        <authorList>
            <person name="Zhou J."/>
        </authorList>
    </citation>
    <scope>NUCLEOTIDE SEQUENCE [LARGE SCALE GENOMIC DNA]</scope>
    <source>
        <strain evidence="9 10">ZJ-599</strain>
    </source>
</reference>
<proteinExistence type="predicted"/>
<dbReference type="Pfam" id="PF03144">
    <property type="entry name" value="GTP_EFTU_D2"/>
    <property type="match status" value="1"/>
</dbReference>
<dbReference type="InterPro" id="IPR050055">
    <property type="entry name" value="EF-Tu_GTPase"/>
</dbReference>
<evidence type="ECO:0000256" key="6">
    <source>
        <dbReference type="ARBA" id="ARBA00025526"/>
    </source>
</evidence>
<dbReference type="GO" id="GO:0005737">
    <property type="term" value="C:cytoplasm"/>
    <property type="evidence" value="ECO:0007669"/>
    <property type="project" value="UniProtKB-SubCell"/>
</dbReference>
<evidence type="ECO:0000256" key="3">
    <source>
        <dbReference type="ARBA" id="ARBA00022490"/>
    </source>
</evidence>